<evidence type="ECO:0000313" key="4">
    <source>
        <dbReference type="Proteomes" id="UP000677228"/>
    </source>
</evidence>
<dbReference type="EMBL" id="CAJNOK010005137">
    <property type="protein sequence ID" value="CAF0961558.1"/>
    <property type="molecule type" value="Genomic_DNA"/>
</dbReference>
<feature type="chain" id="PRO_5036273404" evidence="1">
    <location>
        <begin position="16"/>
        <end position="152"/>
    </location>
</feature>
<evidence type="ECO:0000256" key="1">
    <source>
        <dbReference type="SAM" id="SignalP"/>
    </source>
</evidence>
<name>A0A8S2DS05_9BILA</name>
<reference evidence="2" key="1">
    <citation type="submission" date="2021-02" db="EMBL/GenBank/DDBJ databases">
        <authorList>
            <person name="Nowell W R."/>
        </authorList>
    </citation>
    <scope>NUCLEOTIDE SEQUENCE</scope>
</reference>
<dbReference type="Gene3D" id="2.60.110.10">
    <property type="entry name" value="Thaumatin"/>
    <property type="match status" value="1"/>
</dbReference>
<comment type="caution">
    <text evidence="2">The sequence shown here is derived from an EMBL/GenBank/DDBJ whole genome shotgun (WGS) entry which is preliminary data.</text>
</comment>
<evidence type="ECO:0000313" key="2">
    <source>
        <dbReference type="EMBL" id="CAF0961558.1"/>
    </source>
</evidence>
<evidence type="ECO:0000313" key="3">
    <source>
        <dbReference type="EMBL" id="CAF3734365.1"/>
    </source>
</evidence>
<feature type="signal peptide" evidence="1">
    <location>
        <begin position="1"/>
        <end position="15"/>
    </location>
</feature>
<dbReference type="PANTHER" id="PTHR31737">
    <property type="entry name" value="PROTEIN TOS1"/>
    <property type="match status" value="1"/>
</dbReference>
<accession>A0A8S2DS05</accession>
<dbReference type="Proteomes" id="UP000677228">
    <property type="component" value="Unassembled WGS sequence"/>
</dbReference>
<keyword evidence="1" id="KW-0732">Signal</keyword>
<dbReference type="EMBL" id="CAJOBA010005142">
    <property type="protein sequence ID" value="CAF3734365.1"/>
    <property type="molecule type" value="Genomic_DNA"/>
</dbReference>
<organism evidence="2 4">
    <name type="scientific">Didymodactylos carnosus</name>
    <dbReference type="NCBI Taxonomy" id="1234261"/>
    <lineage>
        <taxon>Eukaryota</taxon>
        <taxon>Metazoa</taxon>
        <taxon>Spiralia</taxon>
        <taxon>Gnathifera</taxon>
        <taxon>Rotifera</taxon>
        <taxon>Eurotatoria</taxon>
        <taxon>Bdelloidea</taxon>
        <taxon>Philodinida</taxon>
        <taxon>Philodinidae</taxon>
        <taxon>Didymodactylos</taxon>
    </lineage>
</organism>
<gene>
    <name evidence="2" type="ORF">OVA965_LOCUS12664</name>
    <name evidence="3" type="ORF">TMI583_LOCUS12668</name>
</gene>
<dbReference type="PANTHER" id="PTHR31737:SF2">
    <property type="entry name" value="PROTEIN TOS1"/>
    <property type="match status" value="1"/>
</dbReference>
<dbReference type="AlphaFoldDB" id="A0A8S2DS05"/>
<sequence length="152" mass="16796">MNYKNKLIFVQLVLAAIIFDTDVSIEFENKLSDNIQLVVTQNGQPMKLVANIAPNGRTTYTLPQGFAGNFRHGFTGKPVTLFEISNKVKDANIYYDLSVIDGFNVPMKVTAPDGTFIQAQNANAPDAYLFPADNTKTHGLTKEGKFTVSFSR</sequence>
<dbReference type="Proteomes" id="UP000682733">
    <property type="component" value="Unassembled WGS sequence"/>
</dbReference>
<proteinExistence type="predicted"/>
<dbReference type="InterPro" id="IPR037176">
    <property type="entry name" value="Osmotin/thaumatin-like_sf"/>
</dbReference>
<dbReference type="SUPFAM" id="SSF49870">
    <property type="entry name" value="Osmotin, thaumatin-like protein"/>
    <property type="match status" value="1"/>
</dbReference>
<protein>
    <submittedName>
        <fullName evidence="2">Uncharacterized protein</fullName>
    </submittedName>
</protein>